<dbReference type="EMBL" id="JAJSOF020000025">
    <property type="protein sequence ID" value="KAJ4434557.1"/>
    <property type="molecule type" value="Genomic_DNA"/>
</dbReference>
<evidence type="ECO:0000313" key="1">
    <source>
        <dbReference type="EMBL" id="KAJ4434557.1"/>
    </source>
</evidence>
<sequence>MGLIPDSAHYLIGFSEANVRRESIDFFRATNVDDLDIPVKTPNLISKICILNSKCVPGSDENKVRDKLEQVLQRNIGLKDLRTASDILVRKNTVYNVTFLCN</sequence>
<name>A0ABQ8SLN2_PERAM</name>
<keyword evidence="2" id="KW-1185">Reference proteome</keyword>
<dbReference type="Proteomes" id="UP001148838">
    <property type="component" value="Unassembled WGS sequence"/>
</dbReference>
<proteinExistence type="predicted"/>
<evidence type="ECO:0000313" key="2">
    <source>
        <dbReference type="Proteomes" id="UP001148838"/>
    </source>
</evidence>
<gene>
    <name evidence="1" type="ORF">ANN_23119</name>
</gene>
<comment type="caution">
    <text evidence="1">The sequence shown here is derived from an EMBL/GenBank/DDBJ whole genome shotgun (WGS) entry which is preliminary data.</text>
</comment>
<protein>
    <submittedName>
        <fullName evidence="1">Uncharacterized protein</fullName>
    </submittedName>
</protein>
<reference evidence="1 2" key="1">
    <citation type="journal article" date="2022" name="Allergy">
        <title>Genome assembly and annotation of Periplaneta americana reveal a comprehensive cockroach allergen profile.</title>
        <authorList>
            <person name="Wang L."/>
            <person name="Xiong Q."/>
            <person name="Saelim N."/>
            <person name="Wang L."/>
            <person name="Nong W."/>
            <person name="Wan A.T."/>
            <person name="Shi M."/>
            <person name="Liu X."/>
            <person name="Cao Q."/>
            <person name="Hui J.H.L."/>
            <person name="Sookrung N."/>
            <person name="Leung T.F."/>
            <person name="Tungtrongchitr A."/>
            <person name="Tsui S.K.W."/>
        </authorList>
    </citation>
    <scope>NUCLEOTIDE SEQUENCE [LARGE SCALE GENOMIC DNA]</scope>
    <source>
        <strain evidence="1">PWHHKU_190912</strain>
    </source>
</reference>
<accession>A0ABQ8SLN2</accession>
<organism evidence="1 2">
    <name type="scientific">Periplaneta americana</name>
    <name type="common">American cockroach</name>
    <name type="synonym">Blatta americana</name>
    <dbReference type="NCBI Taxonomy" id="6978"/>
    <lineage>
        <taxon>Eukaryota</taxon>
        <taxon>Metazoa</taxon>
        <taxon>Ecdysozoa</taxon>
        <taxon>Arthropoda</taxon>
        <taxon>Hexapoda</taxon>
        <taxon>Insecta</taxon>
        <taxon>Pterygota</taxon>
        <taxon>Neoptera</taxon>
        <taxon>Polyneoptera</taxon>
        <taxon>Dictyoptera</taxon>
        <taxon>Blattodea</taxon>
        <taxon>Blattoidea</taxon>
        <taxon>Blattidae</taxon>
        <taxon>Blattinae</taxon>
        <taxon>Periplaneta</taxon>
    </lineage>
</organism>